<dbReference type="OrthoDB" id="1925334at2759"/>
<keyword evidence="2" id="KW-0285">Flavoprotein</keyword>
<accession>A0A9W8ASA9</accession>
<keyword evidence="3" id="KW-0288">FMN</keyword>
<dbReference type="PANTHER" id="PTHR10578:SF107">
    <property type="entry name" value="2-HYDROXYACID OXIDASE 1"/>
    <property type="match status" value="1"/>
</dbReference>
<comment type="cofactor">
    <cofactor evidence="1">
        <name>FMN</name>
        <dbReference type="ChEBI" id="CHEBI:58210"/>
    </cofactor>
</comment>
<evidence type="ECO:0000256" key="1">
    <source>
        <dbReference type="ARBA" id="ARBA00001917"/>
    </source>
</evidence>
<name>A0A9W8ASA9_9FUNG</name>
<evidence type="ECO:0000256" key="4">
    <source>
        <dbReference type="ARBA" id="ARBA00023002"/>
    </source>
</evidence>
<keyword evidence="7" id="KW-1185">Reference proteome</keyword>
<feature type="non-terminal residue" evidence="6">
    <location>
        <position position="1"/>
    </location>
</feature>
<evidence type="ECO:0000256" key="2">
    <source>
        <dbReference type="ARBA" id="ARBA00022630"/>
    </source>
</evidence>
<gene>
    <name evidence="6" type="ORF">H4R34_006416</name>
</gene>
<dbReference type="SUPFAM" id="SSF51395">
    <property type="entry name" value="FMN-linked oxidoreductases"/>
    <property type="match status" value="1"/>
</dbReference>
<dbReference type="InterPro" id="IPR013785">
    <property type="entry name" value="Aldolase_TIM"/>
</dbReference>
<evidence type="ECO:0000313" key="6">
    <source>
        <dbReference type="EMBL" id="KAJ1967204.1"/>
    </source>
</evidence>
<protein>
    <recommendedName>
        <fullName evidence="5">FMN hydroxy acid dehydrogenase domain-containing protein</fullName>
    </recommendedName>
</protein>
<dbReference type="InterPro" id="IPR037396">
    <property type="entry name" value="FMN_HAD"/>
</dbReference>
<dbReference type="AlphaFoldDB" id="A0A9W8ASA9"/>
<dbReference type="GO" id="GO:0016491">
    <property type="term" value="F:oxidoreductase activity"/>
    <property type="evidence" value="ECO:0007669"/>
    <property type="project" value="UniProtKB-KW"/>
</dbReference>
<dbReference type="Gene3D" id="3.20.20.70">
    <property type="entry name" value="Aldolase class I"/>
    <property type="match status" value="1"/>
</dbReference>
<dbReference type="EMBL" id="JANBQB010002402">
    <property type="protein sequence ID" value="KAJ1967204.1"/>
    <property type="molecule type" value="Genomic_DNA"/>
</dbReference>
<evidence type="ECO:0000313" key="7">
    <source>
        <dbReference type="Proteomes" id="UP001151582"/>
    </source>
</evidence>
<dbReference type="Pfam" id="PF01070">
    <property type="entry name" value="FMN_dh"/>
    <property type="match status" value="1"/>
</dbReference>
<dbReference type="Proteomes" id="UP001151582">
    <property type="component" value="Unassembled WGS sequence"/>
</dbReference>
<proteinExistence type="predicted"/>
<feature type="domain" description="FMN hydroxy acid dehydrogenase" evidence="5">
    <location>
        <begin position="1"/>
        <end position="163"/>
    </location>
</feature>
<dbReference type="PANTHER" id="PTHR10578">
    <property type="entry name" value="S -2-HYDROXY-ACID OXIDASE-RELATED"/>
    <property type="match status" value="1"/>
</dbReference>
<dbReference type="PROSITE" id="PS51349">
    <property type="entry name" value="FMN_HYDROXY_ACID_DH_2"/>
    <property type="match status" value="1"/>
</dbReference>
<organism evidence="6 7">
    <name type="scientific">Dimargaris verticillata</name>
    <dbReference type="NCBI Taxonomy" id="2761393"/>
    <lineage>
        <taxon>Eukaryota</taxon>
        <taxon>Fungi</taxon>
        <taxon>Fungi incertae sedis</taxon>
        <taxon>Zoopagomycota</taxon>
        <taxon>Kickxellomycotina</taxon>
        <taxon>Dimargaritomycetes</taxon>
        <taxon>Dimargaritales</taxon>
        <taxon>Dimargaritaceae</taxon>
        <taxon>Dimargaris</taxon>
    </lineage>
</organism>
<keyword evidence="4" id="KW-0560">Oxidoreductase</keyword>
<evidence type="ECO:0000256" key="3">
    <source>
        <dbReference type="ARBA" id="ARBA00022643"/>
    </source>
</evidence>
<evidence type="ECO:0000259" key="5">
    <source>
        <dbReference type="PROSITE" id="PS51349"/>
    </source>
</evidence>
<comment type="caution">
    <text evidence="6">The sequence shown here is derived from an EMBL/GenBank/DDBJ whole genome shotgun (WGS) entry which is preliminary data.</text>
</comment>
<sequence>MSFAKPVCVNDYEEIARHTLPRNAWDYYASGADSMQTLADNTAAFSKIRLRPRILVDVSNVSMTTSVLGHTIRNPICVAPSAMQRMAADHGECANARACAAMKNCMILSSWSTTSLEEVAAAGNAVCSAQEVPSHLPSPVRWFQLYVYKDRATTYSLVKRAEK</sequence>
<dbReference type="InterPro" id="IPR000262">
    <property type="entry name" value="FMN-dep_DH"/>
</dbReference>
<reference evidence="6" key="1">
    <citation type="submission" date="2022-07" db="EMBL/GenBank/DDBJ databases">
        <title>Phylogenomic reconstructions and comparative analyses of Kickxellomycotina fungi.</title>
        <authorList>
            <person name="Reynolds N.K."/>
            <person name="Stajich J.E."/>
            <person name="Barry K."/>
            <person name="Grigoriev I.V."/>
            <person name="Crous P."/>
            <person name="Smith M.E."/>
        </authorList>
    </citation>
    <scope>NUCLEOTIDE SEQUENCE</scope>
    <source>
        <strain evidence="6">RSA 567</strain>
    </source>
</reference>